<protein>
    <submittedName>
        <fullName evidence="2">Uncharacterized protein</fullName>
    </submittedName>
</protein>
<feature type="region of interest" description="Disordered" evidence="1">
    <location>
        <begin position="32"/>
        <end position="92"/>
    </location>
</feature>
<name>A0A165FHV2_9APHY</name>
<proteinExistence type="predicted"/>
<dbReference type="InParanoid" id="A0A165FHV2"/>
<gene>
    <name evidence="2" type="ORF">LAESUDRAFT_712585</name>
</gene>
<dbReference type="RefSeq" id="XP_040766735.1">
    <property type="nucleotide sequence ID" value="XM_040906913.1"/>
</dbReference>
<dbReference type="EMBL" id="KV427613">
    <property type="protein sequence ID" value="KZT08995.1"/>
    <property type="molecule type" value="Genomic_DNA"/>
</dbReference>
<evidence type="ECO:0000313" key="2">
    <source>
        <dbReference type="EMBL" id="KZT08995.1"/>
    </source>
</evidence>
<keyword evidence="3" id="KW-1185">Reference proteome</keyword>
<dbReference type="Proteomes" id="UP000076871">
    <property type="component" value="Unassembled WGS sequence"/>
</dbReference>
<feature type="compositionally biased region" description="Acidic residues" evidence="1">
    <location>
        <begin position="38"/>
        <end position="64"/>
    </location>
</feature>
<accession>A0A165FHV2</accession>
<dbReference type="GeneID" id="63823942"/>
<evidence type="ECO:0000313" key="3">
    <source>
        <dbReference type="Proteomes" id="UP000076871"/>
    </source>
</evidence>
<evidence type="ECO:0000256" key="1">
    <source>
        <dbReference type="SAM" id="MobiDB-lite"/>
    </source>
</evidence>
<sequence length="171" mass="18842">MSFNCSPYVDEYGYEDYAPRRNVWSIMGVLRKSPEPEVSSDDDSDCEEEGYDGADECSEMEVDEPGPSGHEEFADGGADSGESGHSAPVEPTKCTIEKGDVVWVKPTDRWVKGKVLKVSESKSRPGVQMYTVQFGLRRRANLKSAFALEDGKTVPDTPLVRRLLSSGDEPL</sequence>
<organism evidence="2 3">
    <name type="scientific">Laetiporus sulphureus 93-53</name>
    <dbReference type="NCBI Taxonomy" id="1314785"/>
    <lineage>
        <taxon>Eukaryota</taxon>
        <taxon>Fungi</taxon>
        <taxon>Dikarya</taxon>
        <taxon>Basidiomycota</taxon>
        <taxon>Agaricomycotina</taxon>
        <taxon>Agaricomycetes</taxon>
        <taxon>Polyporales</taxon>
        <taxon>Laetiporus</taxon>
    </lineage>
</organism>
<reference evidence="2 3" key="1">
    <citation type="journal article" date="2016" name="Mol. Biol. Evol.">
        <title>Comparative Genomics of Early-Diverging Mushroom-Forming Fungi Provides Insights into the Origins of Lignocellulose Decay Capabilities.</title>
        <authorList>
            <person name="Nagy L.G."/>
            <person name="Riley R."/>
            <person name="Tritt A."/>
            <person name="Adam C."/>
            <person name="Daum C."/>
            <person name="Floudas D."/>
            <person name="Sun H."/>
            <person name="Yadav J.S."/>
            <person name="Pangilinan J."/>
            <person name="Larsson K.H."/>
            <person name="Matsuura K."/>
            <person name="Barry K."/>
            <person name="Labutti K."/>
            <person name="Kuo R."/>
            <person name="Ohm R.A."/>
            <person name="Bhattacharya S.S."/>
            <person name="Shirouzu T."/>
            <person name="Yoshinaga Y."/>
            <person name="Martin F.M."/>
            <person name="Grigoriev I.V."/>
            <person name="Hibbett D.S."/>
        </authorList>
    </citation>
    <scope>NUCLEOTIDE SEQUENCE [LARGE SCALE GENOMIC DNA]</scope>
    <source>
        <strain evidence="2 3">93-53</strain>
    </source>
</reference>
<dbReference type="AlphaFoldDB" id="A0A165FHV2"/>